<dbReference type="Proteomes" id="UP001630127">
    <property type="component" value="Unassembled WGS sequence"/>
</dbReference>
<proteinExistence type="predicted"/>
<accession>A0ABD2ZLA5</accession>
<comment type="caution">
    <text evidence="2">The sequence shown here is derived from an EMBL/GenBank/DDBJ whole genome shotgun (WGS) entry which is preliminary data.</text>
</comment>
<organism evidence="2 3">
    <name type="scientific">Cinchona calisaya</name>
    <dbReference type="NCBI Taxonomy" id="153742"/>
    <lineage>
        <taxon>Eukaryota</taxon>
        <taxon>Viridiplantae</taxon>
        <taxon>Streptophyta</taxon>
        <taxon>Embryophyta</taxon>
        <taxon>Tracheophyta</taxon>
        <taxon>Spermatophyta</taxon>
        <taxon>Magnoliopsida</taxon>
        <taxon>eudicotyledons</taxon>
        <taxon>Gunneridae</taxon>
        <taxon>Pentapetalae</taxon>
        <taxon>asterids</taxon>
        <taxon>lamiids</taxon>
        <taxon>Gentianales</taxon>
        <taxon>Rubiaceae</taxon>
        <taxon>Cinchonoideae</taxon>
        <taxon>Cinchoneae</taxon>
        <taxon>Cinchona</taxon>
    </lineage>
</organism>
<keyword evidence="3" id="KW-1185">Reference proteome</keyword>
<name>A0ABD2ZLA5_9GENT</name>
<dbReference type="PANTHER" id="PTHR33116">
    <property type="entry name" value="REVERSE TRANSCRIPTASE ZINC-BINDING DOMAIN-CONTAINING PROTEIN-RELATED-RELATED"/>
    <property type="match status" value="1"/>
</dbReference>
<dbReference type="AlphaFoldDB" id="A0ABD2ZLA5"/>
<gene>
    <name evidence="2" type="ORF">ACH5RR_018178</name>
</gene>
<sequence length="256" mass="29199">MVSAVVAKEKQADNDLAKNKEKAQVVESTPKVVVQGENSPQYQDFEILNPTNKGDLLDSVKERDLTISNSNPQQQNPSHSDLIAVDTCIVDIPVILAAREEKTSHDAQELEVEEEYQKFHVCDTTLRTLQQSLIKEIQSLMGQYWWGGAGDGKKLHWKSWNKLCESKKKGGLGFRNLKNFNWAMLAKQTWRILTKDDSLLYRILKAKYFSNSLFWEAIEKTGASFTRRGILQGRKLLSHGVTKRVGRGDSIRIWKH</sequence>
<feature type="region of interest" description="Disordered" evidence="1">
    <location>
        <begin position="1"/>
        <end position="23"/>
    </location>
</feature>
<protein>
    <submittedName>
        <fullName evidence="2">Uncharacterized protein</fullName>
    </submittedName>
</protein>
<evidence type="ECO:0000313" key="3">
    <source>
        <dbReference type="Proteomes" id="UP001630127"/>
    </source>
</evidence>
<reference evidence="2 3" key="1">
    <citation type="submission" date="2024-11" db="EMBL/GenBank/DDBJ databases">
        <title>A near-complete genome assembly of Cinchona calisaya.</title>
        <authorList>
            <person name="Lian D.C."/>
            <person name="Zhao X.W."/>
            <person name="Wei L."/>
        </authorList>
    </citation>
    <scope>NUCLEOTIDE SEQUENCE [LARGE SCALE GENOMIC DNA]</scope>
    <source>
        <tissue evidence="2">Nenye</tissue>
    </source>
</reference>
<evidence type="ECO:0000313" key="2">
    <source>
        <dbReference type="EMBL" id="KAL3520029.1"/>
    </source>
</evidence>
<dbReference type="PANTHER" id="PTHR33116:SF86">
    <property type="entry name" value="REVERSE TRANSCRIPTASE DOMAIN-CONTAINING PROTEIN"/>
    <property type="match status" value="1"/>
</dbReference>
<feature type="compositionally biased region" description="Basic and acidic residues" evidence="1">
    <location>
        <begin position="7"/>
        <end position="23"/>
    </location>
</feature>
<evidence type="ECO:0000256" key="1">
    <source>
        <dbReference type="SAM" id="MobiDB-lite"/>
    </source>
</evidence>
<dbReference type="EMBL" id="JBJUIK010000008">
    <property type="protein sequence ID" value="KAL3520029.1"/>
    <property type="molecule type" value="Genomic_DNA"/>
</dbReference>